<organism evidence="2 3">
    <name type="scientific">Leptospira ainlahdjerensis</name>
    <dbReference type="NCBI Taxonomy" id="2810033"/>
    <lineage>
        <taxon>Bacteria</taxon>
        <taxon>Pseudomonadati</taxon>
        <taxon>Spirochaetota</taxon>
        <taxon>Spirochaetia</taxon>
        <taxon>Leptospirales</taxon>
        <taxon>Leptospiraceae</taxon>
        <taxon>Leptospira</taxon>
    </lineage>
</organism>
<protein>
    <submittedName>
        <fullName evidence="2">YARHG domain-containing protein</fullName>
    </submittedName>
</protein>
<dbReference type="InterPro" id="IPR025582">
    <property type="entry name" value="YARHG_dom"/>
</dbReference>
<evidence type="ECO:0000313" key="3">
    <source>
        <dbReference type="Proteomes" id="UP000724686"/>
    </source>
</evidence>
<dbReference type="Gene3D" id="1.20.58.1690">
    <property type="match status" value="1"/>
</dbReference>
<keyword evidence="3" id="KW-1185">Reference proteome</keyword>
<dbReference type="InterPro" id="IPR038434">
    <property type="entry name" value="YARHG_sf"/>
</dbReference>
<dbReference type="SMART" id="SM01324">
    <property type="entry name" value="YARHG"/>
    <property type="match status" value="1"/>
</dbReference>
<evidence type="ECO:0000259" key="1">
    <source>
        <dbReference type="SMART" id="SM01324"/>
    </source>
</evidence>
<dbReference type="RefSeq" id="WP_205280835.1">
    <property type="nucleotide sequence ID" value="NZ_JAFFPU010000068.1"/>
</dbReference>
<proteinExistence type="predicted"/>
<gene>
    <name evidence="2" type="ORF">JWG45_17090</name>
</gene>
<evidence type="ECO:0000313" key="2">
    <source>
        <dbReference type="EMBL" id="MBM9578863.1"/>
    </source>
</evidence>
<dbReference type="EMBL" id="JAFFPU010000068">
    <property type="protein sequence ID" value="MBM9578863.1"/>
    <property type="molecule type" value="Genomic_DNA"/>
</dbReference>
<dbReference type="Proteomes" id="UP000724686">
    <property type="component" value="Unassembled WGS sequence"/>
</dbReference>
<sequence>MNRQFFFFFILIVSFPLFSETENKTIEEIILKRNELFAKQGLKFKNTKLDSYFKKFDWYRPKSKSVKLPKQDQELAEKYLRLEKENSLRYSAFLSNGIIWDDSKLEYYENVERSFIKNDSVQNQIDKRTEDVPYRSEEIFITGIRVSGKPNDEKLLASIQTAKSGELEFKKYYTLTPSQDGKFSRISDCSMDSINQEICSTRYVLEKERLLSVLQIVPQTSYVSEWIYIYLEGSLFSTRFYFKSMGQVEKEVVVNNE</sequence>
<name>A0ABS2UFY3_9LEPT</name>
<reference evidence="2 3" key="1">
    <citation type="submission" date="2021-02" db="EMBL/GenBank/DDBJ databases">
        <title>Leptospira ainlahdjerensis sp. nov., Leptospira ainazelensis sp. nov., Leptospira abararensis sp. nov. and Leptospira chreensis sp. nov., four new species isolated from water sources in Algeria.</title>
        <authorList>
            <person name="Amara Korba A."/>
            <person name="Kainiu M."/>
            <person name="Vincent A.T."/>
            <person name="Mariet J.-F."/>
            <person name="Veyrier F.J."/>
            <person name="Goarant C."/>
            <person name="Picardeau M."/>
        </authorList>
    </citation>
    <scope>NUCLEOTIDE SEQUENCE [LARGE SCALE GENOMIC DNA]</scope>
    <source>
        <strain evidence="2 3">201903070</strain>
    </source>
</reference>
<feature type="domain" description="YARHG" evidence="1">
    <location>
        <begin position="11"/>
        <end position="84"/>
    </location>
</feature>
<comment type="caution">
    <text evidence="2">The sequence shown here is derived from an EMBL/GenBank/DDBJ whole genome shotgun (WGS) entry which is preliminary data.</text>
</comment>
<accession>A0ABS2UFY3</accession>
<dbReference type="Pfam" id="PF13308">
    <property type="entry name" value="YARHG"/>
    <property type="match status" value="1"/>
</dbReference>